<dbReference type="InterPro" id="IPR012906">
    <property type="entry name" value="PaaX-like_N"/>
</dbReference>
<evidence type="ECO:0000259" key="2">
    <source>
        <dbReference type="Pfam" id="PF08223"/>
    </source>
</evidence>
<dbReference type="AlphaFoldDB" id="A0A1H8I9C8"/>
<evidence type="ECO:0000259" key="1">
    <source>
        <dbReference type="Pfam" id="PF07848"/>
    </source>
</evidence>
<sequence length="297" mass="32054">MTAATNQADVQARELIGTILAESPLKAAGFIVTIYGDVVEPRGGVAWIGNLIETCAEVGISETLVRTAVSRLVASGQLLGEREGRRSYYRLSQSAGREFAAAAMVLFEPFEDHGWQFVHMTGLSADEQMQALQRAGFARLGPRLAVGPAGPLPATIAGTVFRAETASGQKALAAFVADYWDLAPHAAAYRQFLVQFEPIARFLESDAPAPKTSLAVRLLLTHRFRSVLLHDPRLPSPALPKDWPGQRARRLFACLYRKLSPAADAHVARNFVAAVGPLAIATAATDRRLTSLSKQII</sequence>
<dbReference type="SUPFAM" id="SSF46785">
    <property type="entry name" value="Winged helix' DNA-binding domain"/>
    <property type="match status" value="1"/>
</dbReference>
<dbReference type="Pfam" id="PF08223">
    <property type="entry name" value="PaaX_C"/>
    <property type="match status" value="1"/>
</dbReference>
<dbReference type="Proteomes" id="UP000198939">
    <property type="component" value="Unassembled WGS sequence"/>
</dbReference>
<protein>
    <submittedName>
        <fullName evidence="4">Transcriptional regulator, PaaX family</fullName>
    </submittedName>
    <submittedName>
        <fullName evidence="3">Transcriptional repressor PaaX</fullName>
    </submittedName>
</protein>
<dbReference type="InterPro" id="IPR036388">
    <property type="entry name" value="WH-like_DNA-bd_sf"/>
</dbReference>
<dbReference type="Proteomes" id="UP000183063">
    <property type="component" value="Unassembled WGS sequence"/>
</dbReference>
<dbReference type="EMBL" id="FOCV01000006">
    <property type="protein sequence ID" value="SEN65400.1"/>
    <property type="molecule type" value="Genomic_DNA"/>
</dbReference>
<reference evidence="5" key="1">
    <citation type="submission" date="2016-10" db="EMBL/GenBank/DDBJ databases">
        <authorList>
            <person name="Wibberg D."/>
        </authorList>
    </citation>
    <scope>NUCLEOTIDE SEQUENCE [LARGE SCALE GENOMIC DNA]</scope>
</reference>
<keyword evidence="6" id="KW-1185">Reference proteome</keyword>
<dbReference type="PIRSF" id="PIRSF020623">
    <property type="entry name" value="PaaX"/>
    <property type="match status" value="1"/>
</dbReference>
<proteinExistence type="predicted"/>
<organism evidence="3 5">
    <name type="scientific">Rhizobium tibeticum</name>
    <dbReference type="NCBI Taxonomy" id="501024"/>
    <lineage>
        <taxon>Bacteria</taxon>
        <taxon>Pseudomonadati</taxon>
        <taxon>Pseudomonadota</taxon>
        <taxon>Alphaproteobacteria</taxon>
        <taxon>Hyphomicrobiales</taxon>
        <taxon>Rhizobiaceae</taxon>
        <taxon>Rhizobium/Agrobacterium group</taxon>
        <taxon>Rhizobium</taxon>
    </lineage>
</organism>
<name>A0A1H8I9C8_9HYPH</name>
<reference evidence="3" key="2">
    <citation type="submission" date="2016-10" db="EMBL/GenBank/DDBJ databases">
        <authorList>
            <person name="de Groot N.N."/>
        </authorList>
    </citation>
    <scope>NUCLEOTIDE SEQUENCE [LARGE SCALE GENOMIC DNA]</scope>
    <source>
        <strain evidence="3">CCBAU85039</strain>
    </source>
</reference>
<feature type="domain" description="Transcriptional repressor PaaX-like C-terminal" evidence="2">
    <location>
        <begin position="180"/>
        <end position="268"/>
    </location>
</feature>
<dbReference type="RefSeq" id="WP_072373570.1">
    <property type="nucleotide sequence ID" value="NZ_FNXB01000008.1"/>
</dbReference>
<dbReference type="Gene3D" id="1.20.58.1460">
    <property type="match status" value="1"/>
</dbReference>
<dbReference type="STRING" id="501024.RTCCBAU85039_1852"/>
<reference evidence="4 6" key="3">
    <citation type="submission" date="2016-10" db="EMBL/GenBank/DDBJ databases">
        <authorList>
            <person name="Varghese N."/>
            <person name="Submissions S."/>
        </authorList>
    </citation>
    <scope>NUCLEOTIDE SEQUENCE [LARGE SCALE GENOMIC DNA]</scope>
    <source>
        <strain evidence="4 6">CGMCC 1.7071</strain>
    </source>
</reference>
<dbReference type="InterPro" id="IPR036390">
    <property type="entry name" value="WH_DNA-bd_sf"/>
</dbReference>
<evidence type="ECO:0000313" key="3">
    <source>
        <dbReference type="EMBL" id="SEH70011.1"/>
    </source>
</evidence>
<dbReference type="PANTHER" id="PTHR30319:SF1">
    <property type="entry name" value="TRANSCRIPTIONAL REPRESSOR PAAX"/>
    <property type="match status" value="1"/>
</dbReference>
<gene>
    <name evidence="3" type="primary">paaX</name>
    <name evidence="3" type="ORF">RTCCBAU85039_1852</name>
    <name evidence="4" type="ORF">SAMN05216228_100663</name>
</gene>
<evidence type="ECO:0000313" key="5">
    <source>
        <dbReference type="Proteomes" id="UP000183063"/>
    </source>
</evidence>
<dbReference type="InterPro" id="IPR011965">
    <property type="entry name" value="PaaX_trns_reg"/>
</dbReference>
<dbReference type="PANTHER" id="PTHR30319">
    <property type="entry name" value="PHENYLACETIC ACID REGULATOR-RELATED TRANSCRIPTIONAL REPRESSOR"/>
    <property type="match status" value="1"/>
</dbReference>
<evidence type="ECO:0000313" key="4">
    <source>
        <dbReference type="EMBL" id="SEN65400.1"/>
    </source>
</evidence>
<evidence type="ECO:0000313" key="6">
    <source>
        <dbReference type="Proteomes" id="UP000198939"/>
    </source>
</evidence>
<feature type="domain" description="Transcriptional repressor PaaX-like N-terminal" evidence="1">
    <location>
        <begin position="27"/>
        <end position="94"/>
    </location>
</feature>
<dbReference type="OrthoDB" id="2270427at2"/>
<dbReference type="NCBIfam" id="TIGR02277">
    <property type="entry name" value="PaaX_trns_reg"/>
    <property type="match status" value="1"/>
</dbReference>
<accession>A0A1H8I9C8</accession>
<dbReference type="Pfam" id="PF07848">
    <property type="entry name" value="PaaX"/>
    <property type="match status" value="1"/>
</dbReference>
<dbReference type="GO" id="GO:0006351">
    <property type="term" value="P:DNA-templated transcription"/>
    <property type="evidence" value="ECO:0007669"/>
    <property type="project" value="InterPro"/>
</dbReference>
<dbReference type="EMBL" id="FNXB01000008">
    <property type="protein sequence ID" value="SEH70011.1"/>
    <property type="molecule type" value="Genomic_DNA"/>
</dbReference>
<dbReference type="Gene3D" id="1.10.10.10">
    <property type="entry name" value="Winged helix-like DNA-binding domain superfamily/Winged helix DNA-binding domain"/>
    <property type="match status" value="1"/>
</dbReference>
<dbReference type="InterPro" id="IPR013225">
    <property type="entry name" value="PaaX_C"/>
</dbReference>